<dbReference type="CDD" id="cd00090">
    <property type="entry name" value="HTH_ARSR"/>
    <property type="match status" value="1"/>
</dbReference>
<proteinExistence type="predicted"/>
<evidence type="ECO:0000313" key="1">
    <source>
        <dbReference type="EMBL" id="MCU4754340.1"/>
    </source>
</evidence>
<evidence type="ECO:0000313" key="2">
    <source>
        <dbReference type="Proteomes" id="UP001321047"/>
    </source>
</evidence>
<protein>
    <submittedName>
        <fullName evidence="1">Helix-turn-helix domain-containing protein</fullName>
    </submittedName>
</protein>
<dbReference type="InterPro" id="IPR011991">
    <property type="entry name" value="ArsR-like_HTH"/>
</dbReference>
<keyword evidence="2" id="KW-1185">Reference proteome</keyword>
<dbReference type="RefSeq" id="WP_342810640.1">
    <property type="nucleotide sequence ID" value="NZ_JAOPJZ010000038.1"/>
</dbReference>
<dbReference type="EMBL" id="JAOPJZ010000038">
    <property type="protein sequence ID" value="MCU4754340.1"/>
    <property type="molecule type" value="Genomic_DNA"/>
</dbReference>
<dbReference type="InterPro" id="IPR036388">
    <property type="entry name" value="WH-like_DNA-bd_sf"/>
</dbReference>
<name>A0AAP2ZCR3_9EURY</name>
<dbReference type="AlphaFoldDB" id="A0AAP2ZCR3"/>
<dbReference type="InterPro" id="IPR036390">
    <property type="entry name" value="WH_DNA-bd_sf"/>
</dbReference>
<dbReference type="Gene3D" id="1.10.10.10">
    <property type="entry name" value="Winged helix-like DNA-binding domain superfamily/Winged helix DNA-binding domain"/>
    <property type="match status" value="1"/>
</dbReference>
<dbReference type="Pfam" id="PF12840">
    <property type="entry name" value="HTH_20"/>
    <property type="match status" value="1"/>
</dbReference>
<dbReference type="Proteomes" id="UP001321047">
    <property type="component" value="Unassembled WGS sequence"/>
</dbReference>
<comment type="caution">
    <text evidence="1">The sequence shown here is derived from an EMBL/GenBank/DDBJ whole genome shotgun (WGS) entry which is preliminary data.</text>
</comment>
<dbReference type="SUPFAM" id="SSF46785">
    <property type="entry name" value="Winged helix' DNA-binding domain"/>
    <property type="match status" value="1"/>
</dbReference>
<accession>A0AAP2ZCR3</accession>
<reference evidence="1 2" key="1">
    <citation type="submission" date="2022-09" db="EMBL/GenBank/DDBJ databases">
        <title>Enrichment on poylsaccharides allowed isolation of novel metabolic and taxonomic groups of Haloarchaea.</title>
        <authorList>
            <person name="Sorokin D.Y."/>
            <person name="Elcheninov A.G."/>
            <person name="Khizhniak T.V."/>
            <person name="Kolganova T.V."/>
            <person name="Kublanov I.V."/>
        </authorList>
    </citation>
    <scope>NUCLEOTIDE SEQUENCE [LARGE SCALE GENOMIC DNA]</scope>
    <source>
        <strain evidence="1 2">AArc-curdl1</strain>
    </source>
</reference>
<organism evidence="1 2">
    <name type="scientific">Natronosalvus hydrolyticus</name>
    <dbReference type="NCBI Taxonomy" id="2979988"/>
    <lineage>
        <taxon>Archaea</taxon>
        <taxon>Methanobacteriati</taxon>
        <taxon>Methanobacteriota</taxon>
        <taxon>Stenosarchaea group</taxon>
        <taxon>Halobacteria</taxon>
        <taxon>Halobacteriales</taxon>
        <taxon>Natrialbaceae</taxon>
        <taxon>Natronosalvus</taxon>
    </lineage>
</organism>
<sequence length="117" mass="13465">MSNTLHHQQPCDPDKEHSDCDLEEMLTLLAEETPRAFYLHVESPTTVAELAEKFDVPLTTAYRTVDRLDDAGLLQPYENTSPQEYVRQRNQIQVTYDDTAMVTWLESGLFRTCEVTV</sequence>
<gene>
    <name evidence="1" type="ORF">OB919_20560</name>
</gene>